<keyword evidence="2" id="KW-1133">Transmembrane helix</keyword>
<evidence type="ECO:0000313" key="3">
    <source>
        <dbReference type="EMBL" id="QZN99355.1"/>
    </source>
</evidence>
<feature type="region of interest" description="Disordered" evidence="1">
    <location>
        <begin position="294"/>
        <end position="319"/>
    </location>
</feature>
<protein>
    <submittedName>
        <fullName evidence="3">Uncharacterized protein</fullName>
    </submittedName>
</protein>
<accession>A0A9E6ULU3</accession>
<organism evidence="3 4">
    <name type="scientific">Chenggangzhangella methanolivorans</name>
    <dbReference type="NCBI Taxonomy" id="1437009"/>
    <lineage>
        <taxon>Bacteria</taxon>
        <taxon>Pseudomonadati</taxon>
        <taxon>Pseudomonadota</taxon>
        <taxon>Alphaproteobacteria</taxon>
        <taxon>Hyphomicrobiales</taxon>
        <taxon>Methylopilaceae</taxon>
        <taxon>Chenggangzhangella</taxon>
    </lineage>
</organism>
<dbReference type="KEGG" id="cmet:K6K41_21660"/>
<keyword evidence="4" id="KW-1185">Reference proteome</keyword>
<evidence type="ECO:0000256" key="1">
    <source>
        <dbReference type="SAM" id="MobiDB-lite"/>
    </source>
</evidence>
<feature type="region of interest" description="Disordered" evidence="1">
    <location>
        <begin position="155"/>
        <end position="179"/>
    </location>
</feature>
<proteinExistence type="predicted"/>
<dbReference type="EMBL" id="CP081869">
    <property type="protein sequence ID" value="QZN99355.1"/>
    <property type="molecule type" value="Genomic_DNA"/>
</dbReference>
<feature type="transmembrane region" description="Helical" evidence="2">
    <location>
        <begin position="82"/>
        <end position="101"/>
    </location>
</feature>
<name>A0A9E6ULU3_9HYPH</name>
<keyword evidence="2" id="KW-0812">Transmembrane</keyword>
<dbReference type="AlphaFoldDB" id="A0A9E6ULU3"/>
<reference evidence="3" key="1">
    <citation type="submission" date="2021-08" db="EMBL/GenBank/DDBJ databases">
        <authorList>
            <person name="Zhang H."/>
            <person name="Xu M."/>
            <person name="Yu Z."/>
            <person name="Yang L."/>
            <person name="Cai Y."/>
        </authorList>
    </citation>
    <scope>NUCLEOTIDE SEQUENCE</scope>
    <source>
        <strain evidence="3">CHL1</strain>
    </source>
</reference>
<sequence>MTGRSLAFICILALGVAPAVVIASQFAEVPGGHALGLGGAAAKAISAAAPAIVSDAALAGVSTPVALAAALAFLAPSKDKKTLFNASIAICLVGWASYLWMDAVLSQDVARDALIAVLDQGEAAKTQTAVAHVANFAVAGRIAYLALAAGPARDQAAGRRRRDRRRRRPSARRVRRGAGGNAEDFRGLIGVRVVGTREDPFADPVWLAASDGVYAFAYDRSLFTSGAYVERIVVIGWRPKAIDVPASNVDAFSVEVPLVLRKWRADETRSVEANPFTGVGEARCAPMSGCASRCGAGRGSSPRFSKRRTTPLWSRPKRR</sequence>
<feature type="compositionally biased region" description="Basic residues" evidence="1">
    <location>
        <begin position="158"/>
        <end position="176"/>
    </location>
</feature>
<gene>
    <name evidence="3" type="ORF">K6K41_21660</name>
</gene>
<dbReference type="RefSeq" id="WP_261402415.1">
    <property type="nucleotide sequence ID" value="NZ_CP081869.1"/>
</dbReference>
<feature type="compositionally biased region" description="Basic residues" evidence="1">
    <location>
        <begin position="304"/>
        <end position="319"/>
    </location>
</feature>
<evidence type="ECO:0000256" key="2">
    <source>
        <dbReference type="SAM" id="Phobius"/>
    </source>
</evidence>
<dbReference type="Proteomes" id="UP000825701">
    <property type="component" value="Chromosome"/>
</dbReference>
<feature type="transmembrane region" description="Helical" evidence="2">
    <location>
        <begin position="47"/>
        <end position="75"/>
    </location>
</feature>
<keyword evidence="2" id="KW-0472">Membrane</keyword>
<evidence type="ECO:0000313" key="4">
    <source>
        <dbReference type="Proteomes" id="UP000825701"/>
    </source>
</evidence>